<comment type="caution">
    <text evidence="2">The sequence shown here is derived from an EMBL/GenBank/DDBJ whole genome shotgun (WGS) entry which is preliminary data.</text>
</comment>
<evidence type="ECO:0000313" key="2">
    <source>
        <dbReference type="EMBL" id="KAK5087799.1"/>
    </source>
</evidence>
<dbReference type="EMBL" id="JAVRRJ010000002">
    <property type="protein sequence ID" value="KAK5087799.1"/>
    <property type="molecule type" value="Genomic_DNA"/>
</dbReference>
<dbReference type="Proteomes" id="UP001309876">
    <property type="component" value="Unassembled WGS sequence"/>
</dbReference>
<evidence type="ECO:0000313" key="3">
    <source>
        <dbReference type="Proteomes" id="UP001309876"/>
    </source>
</evidence>
<sequence length="292" mass="33077">MKKVTLSQSKWAPSSARNVSEHPHHPVNGTYSEAGTRIASLEKRHNARLQSYQKFLKSFRRLKWKSTTLLFCHHRALLQETNNVINNTNFPISSDTGKANAAEIMFKVDFFEWYALLERVLVSLLGCYETVPLPPTENATNPNEQSTIHKTEDSIIGDSVAFHGYAHRFHANVLAAFDQPSNPLRHVLGEGMVRQYLGIAKEFRNRWKEIELEHVDHESQLASMHKSYRQILTDLKLEDLLAMILSALGQSEAQTAIHLAAAHGSREVNMINADDDDGAYNVDEVGDLMDWD</sequence>
<accession>A0AAN7T405</accession>
<keyword evidence="3" id="KW-1185">Reference proteome</keyword>
<gene>
    <name evidence="2" type="ORF">LTR05_002014</name>
</gene>
<feature type="region of interest" description="Disordered" evidence="1">
    <location>
        <begin position="1"/>
        <end position="32"/>
    </location>
</feature>
<proteinExistence type="predicted"/>
<reference evidence="2 3" key="1">
    <citation type="submission" date="2023-08" db="EMBL/GenBank/DDBJ databases">
        <title>Black Yeasts Isolated from many extreme environments.</title>
        <authorList>
            <person name="Coleine C."/>
            <person name="Stajich J.E."/>
            <person name="Selbmann L."/>
        </authorList>
    </citation>
    <scope>NUCLEOTIDE SEQUENCE [LARGE SCALE GENOMIC DNA]</scope>
    <source>
        <strain evidence="2 3">CCFEE 5910</strain>
    </source>
</reference>
<name>A0AAN7T405_9EURO</name>
<protein>
    <submittedName>
        <fullName evidence="2">Uncharacterized protein</fullName>
    </submittedName>
</protein>
<organism evidence="2 3">
    <name type="scientific">Lithohypha guttulata</name>
    <dbReference type="NCBI Taxonomy" id="1690604"/>
    <lineage>
        <taxon>Eukaryota</taxon>
        <taxon>Fungi</taxon>
        <taxon>Dikarya</taxon>
        <taxon>Ascomycota</taxon>
        <taxon>Pezizomycotina</taxon>
        <taxon>Eurotiomycetes</taxon>
        <taxon>Chaetothyriomycetidae</taxon>
        <taxon>Chaetothyriales</taxon>
        <taxon>Trichomeriaceae</taxon>
        <taxon>Lithohypha</taxon>
    </lineage>
</organism>
<evidence type="ECO:0000256" key="1">
    <source>
        <dbReference type="SAM" id="MobiDB-lite"/>
    </source>
</evidence>
<feature type="compositionally biased region" description="Polar residues" evidence="1">
    <location>
        <begin position="1"/>
        <end position="18"/>
    </location>
</feature>
<dbReference type="AlphaFoldDB" id="A0AAN7T405"/>